<sequence>MNKVLKYLVLSGFLCVWNISHIDTLQKSKISKLSETGIKTTLSKPYQNLNSFFSPLDNAHRNALSVRFIDLKDLEENEERVSNKDKVRNFSDHLLAVFYIHISNKTSQKKYVNSFAHYSYTRQKPFRLHAKYQVFII</sequence>
<evidence type="ECO:0000313" key="2">
    <source>
        <dbReference type="Proteomes" id="UP000003053"/>
    </source>
</evidence>
<keyword evidence="2" id="KW-1185">Reference proteome</keyword>
<organism evidence="1 2">
    <name type="scientific">Polaribacter irgensii 23-P</name>
    <dbReference type="NCBI Taxonomy" id="313594"/>
    <lineage>
        <taxon>Bacteria</taxon>
        <taxon>Pseudomonadati</taxon>
        <taxon>Bacteroidota</taxon>
        <taxon>Flavobacteriia</taxon>
        <taxon>Flavobacteriales</taxon>
        <taxon>Flavobacteriaceae</taxon>
    </lineage>
</organism>
<gene>
    <name evidence="1" type="ORF">PI23P_05367</name>
</gene>
<name>A4BY60_9FLAO</name>
<dbReference type="HOGENOM" id="CLU_1863353_0_0_10"/>
<dbReference type="STRING" id="313594.PI23P_05367"/>
<dbReference type="EMBL" id="AAOG01000001">
    <property type="protein sequence ID" value="EAR13901.1"/>
    <property type="molecule type" value="Genomic_DNA"/>
</dbReference>
<accession>A4BY60</accession>
<comment type="caution">
    <text evidence="1">The sequence shown here is derived from an EMBL/GenBank/DDBJ whole genome shotgun (WGS) entry which is preliminary data.</text>
</comment>
<dbReference type="AlphaFoldDB" id="A4BY60"/>
<reference evidence="1 2" key="1">
    <citation type="submission" date="2006-02" db="EMBL/GenBank/DDBJ databases">
        <authorList>
            <person name="Murray A."/>
            <person name="Staley J."/>
            <person name="Ferriera S."/>
            <person name="Johnson J."/>
            <person name="Kravitz S."/>
            <person name="Halpern A."/>
            <person name="Remington K."/>
            <person name="Beeson K."/>
            <person name="Tran B."/>
            <person name="Rogers Y.-H."/>
            <person name="Friedman R."/>
            <person name="Venter J.C."/>
        </authorList>
    </citation>
    <scope>NUCLEOTIDE SEQUENCE [LARGE SCALE GENOMIC DNA]</scope>
    <source>
        <strain evidence="1 2">23-P</strain>
    </source>
</reference>
<proteinExistence type="predicted"/>
<dbReference type="RefSeq" id="WP_004569699.1">
    <property type="nucleotide sequence ID" value="NZ_CH724148.1"/>
</dbReference>
<evidence type="ECO:0000313" key="1">
    <source>
        <dbReference type="EMBL" id="EAR13901.1"/>
    </source>
</evidence>
<dbReference type="Proteomes" id="UP000003053">
    <property type="component" value="Unassembled WGS sequence"/>
</dbReference>
<protein>
    <submittedName>
        <fullName evidence="1">Uncharacterized protein</fullName>
    </submittedName>
</protein>